<evidence type="ECO:0000313" key="2">
    <source>
        <dbReference type="Proteomes" id="UP000026962"/>
    </source>
</evidence>
<dbReference type="PANTHER" id="PTHR18868">
    <property type="entry name" value="OS07G0665300 PROTEIN-RELATED"/>
    <property type="match status" value="1"/>
</dbReference>
<dbReference type="SUPFAM" id="SSF50494">
    <property type="entry name" value="Trypsin-like serine proteases"/>
    <property type="match status" value="1"/>
</dbReference>
<evidence type="ECO:0000313" key="1">
    <source>
        <dbReference type="EnsemblPlants" id="OPUNC10G08490.2"/>
    </source>
</evidence>
<proteinExistence type="predicted"/>
<dbReference type="STRING" id="4537.A0A0E0M7M3"/>
<organism evidence="1">
    <name type="scientific">Oryza punctata</name>
    <name type="common">Red rice</name>
    <dbReference type="NCBI Taxonomy" id="4537"/>
    <lineage>
        <taxon>Eukaryota</taxon>
        <taxon>Viridiplantae</taxon>
        <taxon>Streptophyta</taxon>
        <taxon>Embryophyta</taxon>
        <taxon>Tracheophyta</taxon>
        <taxon>Spermatophyta</taxon>
        <taxon>Magnoliopsida</taxon>
        <taxon>Liliopsida</taxon>
        <taxon>Poales</taxon>
        <taxon>Poaceae</taxon>
        <taxon>BOP clade</taxon>
        <taxon>Oryzoideae</taxon>
        <taxon>Oryzeae</taxon>
        <taxon>Oryzinae</taxon>
        <taxon>Oryza</taxon>
    </lineage>
</organism>
<protein>
    <submittedName>
        <fullName evidence="1">Uncharacterized protein</fullName>
    </submittedName>
</protein>
<dbReference type="Gramene" id="OPUNC10G08490.2">
    <property type="protein sequence ID" value="OPUNC10G08490.2"/>
    <property type="gene ID" value="OPUNC10G08490"/>
</dbReference>
<reference evidence="1" key="1">
    <citation type="submission" date="2015-04" db="UniProtKB">
        <authorList>
            <consortium name="EnsemblPlants"/>
        </authorList>
    </citation>
    <scope>IDENTIFICATION</scope>
</reference>
<dbReference type="HOGENOM" id="CLU_1423603_0_0_1"/>
<name>A0A0E0M7M3_ORYPU</name>
<dbReference type="AlphaFoldDB" id="A0A0E0M7M3"/>
<dbReference type="Proteomes" id="UP000026962">
    <property type="component" value="Chromosome 10"/>
</dbReference>
<dbReference type="EnsemblPlants" id="OPUNC10G08490.2">
    <property type="protein sequence ID" value="OPUNC10G08490.2"/>
    <property type="gene ID" value="OPUNC10G08490"/>
</dbReference>
<reference evidence="1" key="2">
    <citation type="submission" date="2018-05" db="EMBL/GenBank/DDBJ databases">
        <title>OpunRS2 (Oryza punctata Reference Sequence Version 2).</title>
        <authorList>
            <person name="Zhang J."/>
            <person name="Kudrna D."/>
            <person name="Lee S."/>
            <person name="Talag J."/>
            <person name="Welchert J."/>
            <person name="Wing R.A."/>
        </authorList>
    </citation>
    <scope>NUCLEOTIDE SEQUENCE [LARGE SCALE GENOMIC DNA]</scope>
</reference>
<keyword evidence="2" id="KW-1185">Reference proteome</keyword>
<dbReference type="PANTHER" id="PTHR18868:SF51">
    <property type="entry name" value="PROTEASE DO-LIKE 14"/>
    <property type="match status" value="1"/>
</dbReference>
<accession>A0A0E0M7M3</accession>
<dbReference type="InterPro" id="IPR009003">
    <property type="entry name" value="Peptidase_S1_PA"/>
</dbReference>
<sequence>MPYCDVVSLGRHISGKLMAITGKLTHDSSGSKEYLMFSSCKLSEIEVLLPRNKRREGTSIHYSLHYNVALVRAKEFDDVSCDFCFKSGDLMASSGKRIRWSGPFHYPKLDYSTCRITKAGIGGPLVDDDGNFIGMNFYDPKLGTLFLFCDHIVDILDCFKKGTGAKLDGDDSVRLNKYDYTSLSDNNYNYSALYKLDHFTLCGETKC</sequence>